<dbReference type="AlphaFoldDB" id="A0A328PJ39"/>
<evidence type="ECO:0000256" key="1">
    <source>
        <dbReference type="ARBA" id="ARBA00010923"/>
    </source>
</evidence>
<reference evidence="6" key="1">
    <citation type="submission" date="2018-06" db="EMBL/GenBank/DDBJ databases">
        <authorList>
            <person name="Martinez Ocampo F."/>
            <person name="Quiroz Castaneda R.E."/>
            <person name="Rojas Lopez X."/>
        </authorList>
    </citation>
    <scope>NUCLEOTIDE SEQUENCE [LARGE SCALE GENOMIC DNA]</scope>
    <source>
        <strain evidence="6">INIFAP02</strain>
    </source>
</reference>
<evidence type="ECO:0000259" key="4">
    <source>
        <dbReference type="Pfam" id="PF01420"/>
    </source>
</evidence>
<dbReference type="GO" id="GO:0004519">
    <property type="term" value="F:endonuclease activity"/>
    <property type="evidence" value="ECO:0007669"/>
    <property type="project" value="UniProtKB-KW"/>
</dbReference>
<evidence type="ECO:0000313" key="5">
    <source>
        <dbReference type="EMBL" id="RAO94822.1"/>
    </source>
</evidence>
<dbReference type="InterPro" id="IPR044946">
    <property type="entry name" value="Restrct_endonuc_typeI_TRD_sf"/>
</dbReference>
<dbReference type="InterPro" id="IPR052021">
    <property type="entry name" value="Type-I_RS_S_subunit"/>
</dbReference>
<keyword evidence="3" id="KW-0238">DNA-binding</keyword>
<keyword evidence="5" id="KW-0255">Endonuclease</keyword>
<comment type="caution">
    <text evidence="5">The sequence shown here is derived from an EMBL/GenBank/DDBJ whole genome shotgun (WGS) entry which is preliminary data.</text>
</comment>
<dbReference type="Proteomes" id="UP000249762">
    <property type="component" value="Unassembled WGS sequence"/>
</dbReference>
<proteinExistence type="inferred from homology"/>
<dbReference type="GO" id="GO:0003677">
    <property type="term" value="F:DNA binding"/>
    <property type="evidence" value="ECO:0007669"/>
    <property type="project" value="UniProtKB-KW"/>
</dbReference>
<keyword evidence="6" id="KW-1185">Reference proteome</keyword>
<dbReference type="Gene3D" id="3.90.220.20">
    <property type="entry name" value="DNA methylase specificity domains"/>
    <property type="match status" value="2"/>
</dbReference>
<accession>A0A328PJ39</accession>
<organism evidence="5 6">
    <name type="scientific">Mycoplasma wenyonii</name>
    <dbReference type="NCBI Taxonomy" id="65123"/>
    <lineage>
        <taxon>Bacteria</taxon>
        <taxon>Bacillati</taxon>
        <taxon>Mycoplasmatota</taxon>
        <taxon>Mollicutes</taxon>
        <taxon>Mycoplasmataceae</taxon>
        <taxon>Mycoplasma</taxon>
    </lineage>
</organism>
<protein>
    <submittedName>
        <fullName evidence="5">Restriction endonuclease subunit S</fullName>
    </submittedName>
</protein>
<keyword evidence="2" id="KW-0680">Restriction system</keyword>
<comment type="similarity">
    <text evidence="1">Belongs to the type-I restriction system S methylase family.</text>
</comment>
<evidence type="ECO:0000256" key="2">
    <source>
        <dbReference type="ARBA" id="ARBA00022747"/>
    </source>
</evidence>
<dbReference type="RefSeq" id="WP_112665804.1">
    <property type="nucleotide sequence ID" value="NZ_QKVO01000017.1"/>
</dbReference>
<dbReference type="EMBL" id="QKVO01000017">
    <property type="protein sequence ID" value="RAO94822.1"/>
    <property type="molecule type" value="Genomic_DNA"/>
</dbReference>
<keyword evidence="5" id="KW-0378">Hydrolase</keyword>
<name>A0A328PJ39_9MOLU</name>
<dbReference type="Pfam" id="PF01420">
    <property type="entry name" value="Methylase_S"/>
    <property type="match status" value="1"/>
</dbReference>
<dbReference type="InterPro" id="IPR000055">
    <property type="entry name" value="Restrct_endonuc_typeI_TRD"/>
</dbReference>
<sequence length="276" mass="31822">MAKLGDLVDLVRRQNKDLITETLVGVDINKNLIEEKIKGKKTDLRKLQIVEKGCFVMSGMSVGRDKRVPVALYFGDQPLGASSSNKYYVFKVKDPNLLAEYLNLIFKTSRIDLMGIYLSGQGCRGELTWKNFSQVSISIPSLDKQEKIVHKYQTVTRYIEIKRRINELFEKQMTAYFHILFDELTDYTIKNFGELFTIIRGGRPPRGNLEQEKKYFCKERGIPWLQVRDISRKDYKFVSETSEQLTLEGFRRGRCTMLGGGTLFSATTAVQMLLKK</sequence>
<evidence type="ECO:0000256" key="3">
    <source>
        <dbReference type="ARBA" id="ARBA00023125"/>
    </source>
</evidence>
<dbReference type="PANTHER" id="PTHR30408:SF12">
    <property type="entry name" value="TYPE I RESTRICTION ENZYME MJAVIII SPECIFICITY SUBUNIT"/>
    <property type="match status" value="1"/>
</dbReference>
<dbReference type="PANTHER" id="PTHR30408">
    <property type="entry name" value="TYPE-1 RESTRICTION ENZYME ECOKI SPECIFICITY PROTEIN"/>
    <property type="match status" value="1"/>
</dbReference>
<dbReference type="SUPFAM" id="SSF116734">
    <property type="entry name" value="DNA methylase specificity domain"/>
    <property type="match status" value="1"/>
</dbReference>
<dbReference type="OrthoDB" id="9816225at2"/>
<keyword evidence="5" id="KW-0540">Nuclease</keyword>
<gene>
    <name evidence="5" type="ORF">DNK47_02945</name>
</gene>
<evidence type="ECO:0000313" key="6">
    <source>
        <dbReference type="Proteomes" id="UP000249762"/>
    </source>
</evidence>
<dbReference type="GO" id="GO:0009307">
    <property type="term" value="P:DNA restriction-modification system"/>
    <property type="evidence" value="ECO:0007669"/>
    <property type="project" value="UniProtKB-KW"/>
</dbReference>
<dbReference type="CDD" id="cd16961">
    <property type="entry name" value="RMtype1_S_TRD-CR_like"/>
    <property type="match status" value="1"/>
</dbReference>
<feature type="domain" description="Type I restriction modification DNA specificity" evidence="4">
    <location>
        <begin position="82"/>
        <end position="167"/>
    </location>
</feature>